<protein>
    <submittedName>
        <fullName evidence="1">Uncharacterized protein</fullName>
    </submittedName>
</protein>
<dbReference type="EMBL" id="JACVVK020000033">
    <property type="protein sequence ID" value="KAK7501056.1"/>
    <property type="molecule type" value="Genomic_DNA"/>
</dbReference>
<dbReference type="Proteomes" id="UP001519460">
    <property type="component" value="Unassembled WGS sequence"/>
</dbReference>
<dbReference type="AlphaFoldDB" id="A0ABD0LNP3"/>
<comment type="caution">
    <text evidence="1">The sequence shown here is derived from an EMBL/GenBank/DDBJ whole genome shotgun (WGS) entry which is preliminary data.</text>
</comment>
<organism evidence="1 2">
    <name type="scientific">Batillaria attramentaria</name>
    <dbReference type="NCBI Taxonomy" id="370345"/>
    <lineage>
        <taxon>Eukaryota</taxon>
        <taxon>Metazoa</taxon>
        <taxon>Spiralia</taxon>
        <taxon>Lophotrochozoa</taxon>
        <taxon>Mollusca</taxon>
        <taxon>Gastropoda</taxon>
        <taxon>Caenogastropoda</taxon>
        <taxon>Sorbeoconcha</taxon>
        <taxon>Cerithioidea</taxon>
        <taxon>Batillariidae</taxon>
        <taxon>Batillaria</taxon>
    </lineage>
</organism>
<proteinExistence type="predicted"/>
<gene>
    <name evidence="1" type="ORF">BaRGS_00007541</name>
</gene>
<sequence>MGHALTFTPACYDHPRVPTQSHTLHGFLLEDPGMSTVGTLYDTDHDKATSGDGTYAGRACIIQDAVLKSQLAHQRMCEILTACQVRLEKAGTAGIALSKSKLTGKNLRFETAYHTQRVALSVSAHTHMINCIEITPAKSTDGGYRIPPAVFME</sequence>
<keyword evidence="2" id="KW-1185">Reference proteome</keyword>
<accession>A0ABD0LNP3</accession>
<evidence type="ECO:0000313" key="1">
    <source>
        <dbReference type="EMBL" id="KAK7501056.1"/>
    </source>
</evidence>
<name>A0ABD0LNP3_9CAEN</name>
<evidence type="ECO:0000313" key="2">
    <source>
        <dbReference type="Proteomes" id="UP001519460"/>
    </source>
</evidence>
<reference evidence="1 2" key="1">
    <citation type="journal article" date="2023" name="Sci. Data">
        <title>Genome assembly of the Korean intertidal mud-creeper Batillaria attramentaria.</title>
        <authorList>
            <person name="Patra A.K."/>
            <person name="Ho P.T."/>
            <person name="Jun S."/>
            <person name="Lee S.J."/>
            <person name="Kim Y."/>
            <person name="Won Y.J."/>
        </authorList>
    </citation>
    <scope>NUCLEOTIDE SEQUENCE [LARGE SCALE GENOMIC DNA]</scope>
    <source>
        <strain evidence="1">Wonlab-2016</strain>
    </source>
</reference>